<proteinExistence type="predicted"/>
<protein>
    <recommendedName>
        <fullName evidence="2">DUF2326 domain-containing protein</fullName>
    </recommendedName>
</protein>
<organism evidence="3 4">
    <name type="scientific">Synergistes jonesii</name>
    <dbReference type="NCBI Taxonomy" id="2754"/>
    <lineage>
        <taxon>Bacteria</taxon>
        <taxon>Thermotogati</taxon>
        <taxon>Synergistota</taxon>
        <taxon>Synergistia</taxon>
        <taxon>Synergistales</taxon>
        <taxon>Synergistaceae</taxon>
        <taxon>Synergistes</taxon>
    </lineage>
</organism>
<keyword evidence="4" id="KW-1185">Reference proteome</keyword>
<evidence type="ECO:0000259" key="2">
    <source>
        <dbReference type="Pfam" id="PF10088"/>
    </source>
</evidence>
<evidence type="ECO:0000256" key="1">
    <source>
        <dbReference type="SAM" id="Coils"/>
    </source>
</evidence>
<dbReference type="EMBL" id="JMKI01000060">
    <property type="protein sequence ID" value="KEJ91101.1"/>
    <property type="molecule type" value="Genomic_DNA"/>
</dbReference>
<dbReference type="InterPro" id="IPR027417">
    <property type="entry name" value="P-loop_NTPase"/>
</dbReference>
<dbReference type="InterPro" id="IPR018760">
    <property type="entry name" value="DUF2326"/>
</dbReference>
<feature type="coiled-coil region" evidence="1">
    <location>
        <begin position="311"/>
        <end position="375"/>
    </location>
</feature>
<accession>A0A073INQ2</accession>
<dbReference type="eggNOG" id="COG5293">
    <property type="taxonomic scope" value="Bacteria"/>
</dbReference>
<reference evidence="3 4" key="1">
    <citation type="submission" date="2014-04" db="EMBL/GenBank/DDBJ databases">
        <title>Draft Genome Sequence of Synergistes jonesii.</title>
        <authorList>
            <person name="Coil D.A."/>
            <person name="Eisen J.A."/>
            <person name="Holland-Moritz H.E."/>
        </authorList>
    </citation>
    <scope>NUCLEOTIDE SEQUENCE [LARGE SCALE GENOMIC DNA]</scope>
    <source>
        <strain evidence="3 4">78-1</strain>
    </source>
</reference>
<sequence length="571" mass="65529">MKLLKLYSNNPSFHDIQFNPTGLSIIMGETSQSGENASLKGNCNGVGKTTALRLVNFCLAANSNEGLKKIPKEWSFFLEFELNGQNHRIERSVGNNTLALDDKAIKLARLQKFFDGNGPFLIDKNVSGLSFRSLITRFMRHRREDISDEIYPVSSDQKPSDATIRSLYLLGAAYLLAERKKLNAVKLNNIRNQIKQYKEIKKNSRNNELGIDADLASHKQRLERLKAQLENMNIFEAFDDIRREIKDKEEKIETLFQKISINNYQLASINKALDYTPDMTADELKGLYEGLKKLFKESALEHFDKVEVFHKQMAENRTHRLECDKQQIQAENERLNNEYLHLKESAKRLEAQLKNRHSENEYQALLQEKNMHELEIERLGVVQKEIAALEQQQAKIRSIIANDNFEATKYVASSPLDCQSGLFQRLMLQFGEDIPAGISITANGGNNQIQFDLKVSAQSGKSTGITHEMTLAYDWLLLTHGSNHDLGFVWHDNALFADIDAGHRAKWMEFIYQNSIDTGKQYIMSINSENFEKSSPYWSEDILQKLQERVIMKLSGEKDTDKLLGIYFDDK</sequence>
<dbReference type="Pfam" id="PF10088">
    <property type="entry name" value="DUF2326"/>
    <property type="match status" value="1"/>
</dbReference>
<evidence type="ECO:0000313" key="3">
    <source>
        <dbReference type="EMBL" id="KEJ91101.1"/>
    </source>
</evidence>
<dbReference type="Proteomes" id="UP000027665">
    <property type="component" value="Unassembled WGS sequence"/>
</dbReference>
<gene>
    <name evidence="3" type="ORF">EH55_13035</name>
</gene>
<keyword evidence="1" id="KW-0175">Coiled coil</keyword>
<dbReference type="SUPFAM" id="SSF52540">
    <property type="entry name" value="P-loop containing nucleoside triphosphate hydrolases"/>
    <property type="match status" value="1"/>
</dbReference>
<feature type="domain" description="DUF2326" evidence="2">
    <location>
        <begin position="435"/>
        <end position="568"/>
    </location>
</feature>
<feature type="coiled-coil region" evidence="1">
    <location>
        <begin position="187"/>
        <end position="258"/>
    </location>
</feature>
<name>A0A073INQ2_9BACT</name>
<comment type="caution">
    <text evidence="3">The sequence shown here is derived from an EMBL/GenBank/DDBJ whole genome shotgun (WGS) entry which is preliminary data.</text>
</comment>
<evidence type="ECO:0000313" key="4">
    <source>
        <dbReference type="Proteomes" id="UP000027665"/>
    </source>
</evidence>
<dbReference type="AlphaFoldDB" id="A0A073INQ2"/>